<proteinExistence type="predicted"/>
<name>A0ABP8TWK9_9ACTN</name>
<evidence type="ECO:0000313" key="2">
    <source>
        <dbReference type="Proteomes" id="UP001500212"/>
    </source>
</evidence>
<protein>
    <recommendedName>
        <fullName evidence="3">HTH marR-type domain-containing protein</fullName>
    </recommendedName>
</protein>
<reference evidence="2" key="1">
    <citation type="journal article" date="2019" name="Int. J. Syst. Evol. Microbiol.">
        <title>The Global Catalogue of Microorganisms (GCM) 10K type strain sequencing project: providing services to taxonomists for standard genome sequencing and annotation.</title>
        <authorList>
            <consortium name="The Broad Institute Genomics Platform"/>
            <consortium name="The Broad Institute Genome Sequencing Center for Infectious Disease"/>
            <person name="Wu L."/>
            <person name="Ma J."/>
        </authorList>
    </citation>
    <scope>NUCLEOTIDE SEQUENCE [LARGE SCALE GENOMIC DNA]</scope>
    <source>
        <strain evidence="2">JCM 17938</strain>
    </source>
</reference>
<sequence length="81" mass="8787">MLRMEARGLVERCPSSADARATDAVLTSHGRDALHRATPGHAALVKRMFFDGLDPDPLAPLHTALDQILARGTLPRPSGRY</sequence>
<dbReference type="InterPro" id="IPR036388">
    <property type="entry name" value="WH-like_DNA-bd_sf"/>
</dbReference>
<gene>
    <name evidence="1" type="ORF">GCM10023195_79940</name>
</gene>
<dbReference type="Gene3D" id="1.10.10.10">
    <property type="entry name" value="Winged helix-like DNA-binding domain superfamily/Winged helix DNA-binding domain"/>
    <property type="match status" value="1"/>
</dbReference>
<dbReference type="EMBL" id="BAABHJ010000040">
    <property type="protein sequence ID" value="GAA4617865.1"/>
    <property type="molecule type" value="Genomic_DNA"/>
</dbReference>
<accession>A0ABP8TWK9</accession>
<dbReference type="SUPFAM" id="SSF46785">
    <property type="entry name" value="Winged helix' DNA-binding domain"/>
    <property type="match status" value="1"/>
</dbReference>
<keyword evidence="2" id="KW-1185">Reference proteome</keyword>
<evidence type="ECO:0008006" key="3">
    <source>
        <dbReference type="Google" id="ProtNLM"/>
    </source>
</evidence>
<evidence type="ECO:0000313" key="1">
    <source>
        <dbReference type="EMBL" id="GAA4617865.1"/>
    </source>
</evidence>
<organism evidence="1 2">
    <name type="scientific">Actinoallomurus liliacearum</name>
    <dbReference type="NCBI Taxonomy" id="1080073"/>
    <lineage>
        <taxon>Bacteria</taxon>
        <taxon>Bacillati</taxon>
        <taxon>Actinomycetota</taxon>
        <taxon>Actinomycetes</taxon>
        <taxon>Streptosporangiales</taxon>
        <taxon>Thermomonosporaceae</taxon>
        <taxon>Actinoallomurus</taxon>
    </lineage>
</organism>
<comment type="caution">
    <text evidence="1">The sequence shown here is derived from an EMBL/GenBank/DDBJ whole genome shotgun (WGS) entry which is preliminary data.</text>
</comment>
<dbReference type="InterPro" id="IPR036390">
    <property type="entry name" value="WH_DNA-bd_sf"/>
</dbReference>
<dbReference type="Proteomes" id="UP001500212">
    <property type="component" value="Unassembled WGS sequence"/>
</dbReference>